<dbReference type="OrthoDB" id="2285912at2759"/>
<feature type="region of interest" description="Disordered" evidence="1">
    <location>
        <begin position="1"/>
        <end position="35"/>
    </location>
</feature>
<gene>
    <name evidence="3" type="ORF">BCR42DRAFT_443505</name>
</gene>
<reference evidence="3 4" key="1">
    <citation type="submission" date="2016-07" db="EMBL/GenBank/DDBJ databases">
        <title>Pervasive Adenine N6-methylation of Active Genes in Fungi.</title>
        <authorList>
            <consortium name="DOE Joint Genome Institute"/>
            <person name="Mondo S.J."/>
            <person name="Dannebaum R.O."/>
            <person name="Kuo R.C."/>
            <person name="Labutti K."/>
            <person name="Haridas S."/>
            <person name="Kuo A."/>
            <person name="Salamov A."/>
            <person name="Ahrendt S.R."/>
            <person name="Lipzen A."/>
            <person name="Sullivan W."/>
            <person name="Andreopoulos W.B."/>
            <person name="Clum A."/>
            <person name="Lindquist E."/>
            <person name="Daum C."/>
            <person name="Ramamoorthy G.K."/>
            <person name="Gryganskyi A."/>
            <person name="Culley D."/>
            <person name="Magnuson J.K."/>
            <person name="James T.Y."/>
            <person name="O'Malley M.A."/>
            <person name="Stajich J.E."/>
            <person name="Spatafora J.W."/>
            <person name="Visel A."/>
            <person name="Grigoriev I.V."/>
        </authorList>
    </citation>
    <scope>NUCLEOTIDE SEQUENCE [LARGE SCALE GENOMIC DNA]</scope>
    <source>
        <strain evidence="3 4">NRRL 1336</strain>
    </source>
</reference>
<protein>
    <submittedName>
        <fullName evidence="3">Uncharacterized protein</fullName>
    </submittedName>
</protein>
<feature type="compositionally biased region" description="Polar residues" evidence="1">
    <location>
        <begin position="22"/>
        <end position="33"/>
    </location>
</feature>
<feature type="transmembrane region" description="Helical" evidence="2">
    <location>
        <begin position="103"/>
        <end position="127"/>
    </location>
</feature>
<dbReference type="AlphaFoldDB" id="A0A1X2HZ40"/>
<dbReference type="Proteomes" id="UP000193560">
    <property type="component" value="Unassembled WGS sequence"/>
</dbReference>
<accession>A0A1X2HZ40</accession>
<feature type="compositionally biased region" description="Polar residues" evidence="1">
    <location>
        <begin position="150"/>
        <end position="175"/>
    </location>
</feature>
<dbReference type="EMBL" id="MCGE01000042">
    <property type="protein sequence ID" value="ORZ05773.1"/>
    <property type="molecule type" value="Genomic_DNA"/>
</dbReference>
<feature type="region of interest" description="Disordered" evidence="1">
    <location>
        <begin position="62"/>
        <end position="96"/>
    </location>
</feature>
<feature type="region of interest" description="Disordered" evidence="1">
    <location>
        <begin position="280"/>
        <end position="310"/>
    </location>
</feature>
<feature type="region of interest" description="Disordered" evidence="1">
    <location>
        <begin position="134"/>
        <end position="192"/>
    </location>
</feature>
<comment type="caution">
    <text evidence="3">The sequence shown here is derived from an EMBL/GenBank/DDBJ whole genome shotgun (WGS) entry which is preliminary data.</text>
</comment>
<proteinExistence type="predicted"/>
<keyword evidence="2" id="KW-0472">Membrane</keyword>
<keyword evidence="2" id="KW-0812">Transmembrane</keyword>
<evidence type="ECO:0000256" key="2">
    <source>
        <dbReference type="SAM" id="Phobius"/>
    </source>
</evidence>
<evidence type="ECO:0000256" key="1">
    <source>
        <dbReference type="SAM" id="MobiDB-lite"/>
    </source>
</evidence>
<feature type="compositionally biased region" description="Basic residues" evidence="1">
    <location>
        <begin position="1"/>
        <end position="11"/>
    </location>
</feature>
<sequence length="310" mass="33445">MPAGHKKHKPVKMNSKSDHHANGSTSKSNNHHNASVKIGATPSAKVPSSKVLLSPTFVSSSIPSMSVSQPVMPSPSSSVSMAGAESSTSMPVSPLSSSPSLPLTASIIGGIIGGVVICLSIVIYALFRRIKKKKGQQRQKGMMGHDDNTHTNAGKNGGWNVTRSWSTLDSNSNKCATDMNPPPPAYYSSTRAKKRWTQDSMVSKQSSFVKQYNPQLAYSPSQSTILQMDHEGVSPSHTLVDTSGSSWLHQKELSLPEYEEDQQQQRRSIQPYQAQLDISSSFSDALDTPGPYQSGILLHTQEDLHPSSTS</sequence>
<evidence type="ECO:0000313" key="3">
    <source>
        <dbReference type="EMBL" id="ORZ05773.1"/>
    </source>
</evidence>
<keyword evidence="2" id="KW-1133">Transmembrane helix</keyword>
<keyword evidence="4" id="KW-1185">Reference proteome</keyword>
<evidence type="ECO:0000313" key="4">
    <source>
        <dbReference type="Proteomes" id="UP000193560"/>
    </source>
</evidence>
<feature type="compositionally biased region" description="Basic and acidic residues" evidence="1">
    <location>
        <begin position="300"/>
        <end position="310"/>
    </location>
</feature>
<organism evidence="3 4">
    <name type="scientific">Absidia repens</name>
    <dbReference type="NCBI Taxonomy" id="90262"/>
    <lineage>
        <taxon>Eukaryota</taxon>
        <taxon>Fungi</taxon>
        <taxon>Fungi incertae sedis</taxon>
        <taxon>Mucoromycota</taxon>
        <taxon>Mucoromycotina</taxon>
        <taxon>Mucoromycetes</taxon>
        <taxon>Mucorales</taxon>
        <taxon>Cunninghamellaceae</taxon>
        <taxon>Absidia</taxon>
    </lineage>
</organism>
<name>A0A1X2HZ40_9FUNG</name>